<evidence type="ECO:0000313" key="3">
    <source>
        <dbReference type="Proteomes" id="UP000594638"/>
    </source>
</evidence>
<feature type="transmembrane region" description="Helical" evidence="1">
    <location>
        <begin position="58"/>
        <end position="75"/>
    </location>
</feature>
<dbReference type="AlphaFoldDB" id="A0A8S0TM41"/>
<dbReference type="Gramene" id="OE9A103687T1">
    <property type="protein sequence ID" value="OE9A103687C1"/>
    <property type="gene ID" value="OE9A103687"/>
</dbReference>
<keyword evidence="1" id="KW-0812">Transmembrane</keyword>
<keyword evidence="3" id="KW-1185">Reference proteome</keyword>
<gene>
    <name evidence="2" type="ORF">OLEA9_A103687</name>
</gene>
<proteinExistence type="predicted"/>
<dbReference type="Proteomes" id="UP000594638">
    <property type="component" value="Unassembled WGS sequence"/>
</dbReference>
<dbReference type="EMBL" id="CACTIH010006976">
    <property type="protein sequence ID" value="CAA3004946.1"/>
    <property type="molecule type" value="Genomic_DNA"/>
</dbReference>
<organism evidence="2 3">
    <name type="scientific">Olea europaea subsp. europaea</name>
    <dbReference type="NCBI Taxonomy" id="158383"/>
    <lineage>
        <taxon>Eukaryota</taxon>
        <taxon>Viridiplantae</taxon>
        <taxon>Streptophyta</taxon>
        <taxon>Embryophyta</taxon>
        <taxon>Tracheophyta</taxon>
        <taxon>Spermatophyta</taxon>
        <taxon>Magnoliopsida</taxon>
        <taxon>eudicotyledons</taxon>
        <taxon>Gunneridae</taxon>
        <taxon>Pentapetalae</taxon>
        <taxon>asterids</taxon>
        <taxon>lamiids</taxon>
        <taxon>Lamiales</taxon>
        <taxon>Oleaceae</taxon>
        <taxon>Oleeae</taxon>
        <taxon>Olea</taxon>
    </lineage>
</organism>
<name>A0A8S0TM41_OLEEU</name>
<sequence length="83" mass="9443">MNNTNIPLSRLPYERFSASSTPIVINNLALPRTCMPDIMIQELISKADYPPLRTTSLMIFRLFLTICMLLSRWLMPTVRAGTA</sequence>
<evidence type="ECO:0000256" key="1">
    <source>
        <dbReference type="SAM" id="Phobius"/>
    </source>
</evidence>
<evidence type="ECO:0000313" key="2">
    <source>
        <dbReference type="EMBL" id="CAA3004946.1"/>
    </source>
</evidence>
<comment type="caution">
    <text evidence="2">The sequence shown here is derived from an EMBL/GenBank/DDBJ whole genome shotgun (WGS) entry which is preliminary data.</text>
</comment>
<accession>A0A8S0TM41</accession>
<feature type="non-terminal residue" evidence="2">
    <location>
        <position position="83"/>
    </location>
</feature>
<protein>
    <submittedName>
        <fullName evidence="2">Uncharacterized protein</fullName>
    </submittedName>
</protein>
<keyword evidence="1" id="KW-1133">Transmembrane helix</keyword>
<keyword evidence="1" id="KW-0472">Membrane</keyword>
<reference evidence="2 3" key="1">
    <citation type="submission" date="2019-12" db="EMBL/GenBank/DDBJ databases">
        <authorList>
            <person name="Alioto T."/>
            <person name="Alioto T."/>
            <person name="Gomez Garrido J."/>
        </authorList>
    </citation>
    <scope>NUCLEOTIDE SEQUENCE [LARGE SCALE GENOMIC DNA]</scope>
</reference>